<dbReference type="SUPFAM" id="SSF141452">
    <property type="entry name" value="Hcp1-like"/>
    <property type="match status" value="1"/>
</dbReference>
<evidence type="ECO:0008006" key="3">
    <source>
        <dbReference type="Google" id="ProtNLM"/>
    </source>
</evidence>
<dbReference type="EMBL" id="MDEE01000008">
    <property type="protein sequence ID" value="PPU56936.1"/>
    <property type="molecule type" value="Genomic_DNA"/>
</dbReference>
<dbReference type="RefSeq" id="WP_104615127.1">
    <property type="nucleotide sequence ID" value="NZ_CP167817.1"/>
</dbReference>
<evidence type="ECO:0000313" key="1">
    <source>
        <dbReference type="EMBL" id="PPU56936.1"/>
    </source>
</evidence>
<dbReference type="PANTHER" id="PTHR36152:SF5">
    <property type="entry name" value="PROTEIN HCP1"/>
    <property type="match status" value="1"/>
</dbReference>
<sequence>MAFDMHIKFKGGSVAIEGSSGHSKHKGEIPVLAWSWGASNSGDLHSAGGSSGGGKAHVQDISLTKYVDKSSNALLQAACTGARLEEAWLYVTNATGEQTDYVTLHLSNGVLVTSVSTGGSGGEDRLTENITLHFGKFQYSFQPQKPDGSADGAAKPFVYDMQQVAKGA</sequence>
<gene>
    <name evidence="1" type="ORF">XdyCFBP7245_07690</name>
</gene>
<dbReference type="AlphaFoldDB" id="A0A2S7C5S0"/>
<organism evidence="1 2">
    <name type="scientific">Xanthomonas dyei</name>
    <dbReference type="NCBI Taxonomy" id="743699"/>
    <lineage>
        <taxon>Bacteria</taxon>
        <taxon>Pseudomonadati</taxon>
        <taxon>Pseudomonadota</taxon>
        <taxon>Gammaproteobacteria</taxon>
        <taxon>Lysobacterales</taxon>
        <taxon>Lysobacteraceae</taxon>
        <taxon>Xanthomonas</taxon>
    </lineage>
</organism>
<reference evidence="1 2" key="1">
    <citation type="submission" date="2016-08" db="EMBL/GenBank/DDBJ databases">
        <authorList>
            <person name="Seilhamer J.J."/>
        </authorList>
    </citation>
    <scope>NUCLEOTIDE SEQUENCE [LARGE SCALE GENOMIC DNA]</scope>
    <source>
        <strain evidence="1 2">CFBP7245</strain>
    </source>
</reference>
<dbReference type="Proteomes" id="UP000238908">
    <property type="component" value="Unassembled WGS sequence"/>
</dbReference>
<dbReference type="InterPro" id="IPR008514">
    <property type="entry name" value="T6SS_Hcp"/>
</dbReference>
<comment type="caution">
    <text evidence="1">The sequence shown here is derived from an EMBL/GenBank/DDBJ whole genome shotgun (WGS) entry which is preliminary data.</text>
</comment>
<dbReference type="InterPro" id="IPR036624">
    <property type="entry name" value="Hcp1-lik_sf"/>
</dbReference>
<name>A0A2S7C5S0_9XANT</name>
<dbReference type="Pfam" id="PF05638">
    <property type="entry name" value="T6SS_HCP"/>
    <property type="match status" value="1"/>
</dbReference>
<evidence type="ECO:0000313" key="2">
    <source>
        <dbReference type="Proteomes" id="UP000238908"/>
    </source>
</evidence>
<accession>A0A2S7C5S0</accession>
<proteinExistence type="predicted"/>
<dbReference type="Gene3D" id="2.30.110.20">
    <property type="entry name" value="Hcp1-like"/>
    <property type="match status" value="1"/>
</dbReference>
<protein>
    <recommendedName>
        <fullName evidence="3">Hcp1 family type VI secretion system effector</fullName>
    </recommendedName>
</protein>
<dbReference type="PANTHER" id="PTHR36152">
    <property type="entry name" value="CYTOPLASMIC PROTEIN-RELATED"/>
    <property type="match status" value="1"/>
</dbReference>
<dbReference type="InterPro" id="IPR053165">
    <property type="entry name" value="HSI-I_assembly_Hcp1"/>
</dbReference>